<accession>A0A644X0V1</accession>
<sequence length="600" mass="65872">MSNPIENLSIIDKLKPMDLNCNLFSVYDFDSGSIQELLCRFFEKINECINVSNATFKLAEWLVTVGLKQEVALTLEKWLTDGSLATIINEAIFNELNEKLNTNIMNTNKNTNDITELTRRLNNIVTVDVSDYPTLQLAHDKVVELGGGILNISKDITQTMPFEWDVRKVIINGNGHTLTFNLANKEEYSLKTVSSESWTHPFHQATNGITRLKMYFNRGNGILLSGVDSAKASSHISFDKCTIADTKTCLKFGNNSYLVQFRDCDIYDSDNLLEILGDVSNSGENINFVGCALYNSLKGITAKSGICDLFFTNCSFDYFEKGSIFDIDNSKVFLTNCHIEFDLSKFGNGVVPIVCVGDSGVISIDNSVLMGSNSNNTSIPHLFHTGGEQTRINLTKSFLYGLKVTSGWLCGGTGKLITSKNVLNVVPECDLKISPNTTQSISGSMLVDKVIDAVLTEDTSTITPSLDGTNIKVSMVNDSEGYKYGKSVKIQKVGGIGTVGAVLFYSPIDHGSTNNIDIVIKRISGTGVSNITVGYCAINGINVVRDEKGVINKDLHNQWENIGAFLKQAPIWATHVFFNIATSQCSESEFRIGEISVNSF</sequence>
<name>A0A644X0V1_9ZZZZ</name>
<proteinExistence type="predicted"/>
<dbReference type="EMBL" id="VSSQ01001567">
    <property type="protein sequence ID" value="MPM09428.1"/>
    <property type="molecule type" value="Genomic_DNA"/>
</dbReference>
<comment type="caution">
    <text evidence="1">The sequence shown here is derived from an EMBL/GenBank/DDBJ whole genome shotgun (WGS) entry which is preliminary data.</text>
</comment>
<dbReference type="AlphaFoldDB" id="A0A644X0V1"/>
<protein>
    <submittedName>
        <fullName evidence="1">Uncharacterized protein</fullName>
    </submittedName>
</protein>
<organism evidence="1">
    <name type="scientific">bioreactor metagenome</name>
    <dbReference type="NCBI Taxonomy" id="1076179"/>
    <lineage>
        <taxon>unclassified sequences</taxon>
        <taxon>metagenomes</taxon>
        <taxon>ecological metagenomes</taxon>
    </lineage>
</organism>
<dbReference type="InterPro" id="IPR011050">
    <property type="entry name" value="Pectin_lyase_fold/virulence"/>
</dbReference>
<evidence type="ECO:0000313" key="1">
    <source>
        <dbReference type="EMBL" id="MPM09428.1"/>
    </source>
</evidence>
<dbReference type="SUPFAM" id="SSF51126">
    <property type="entry name" value="Pectin lyase-like"/>
    <property type="match status" value="1"/>
</dbReference>
<gene>
    <name evidence="1" type="ORF">SDC9_55745</name>
</gene>
<reference evidence="1" key="1">
    <citation type="submission" date="2019-08" db="EMBL/GenBank/DDBJ databases">
        <authorList>
            <person name="Kucharzyk K."/>
            <person name="Murdoch R.W."/>
            <person name="Higgins S."/>
            <person name="Loffler F."/>
        </authorList>
    </citation>
    <scope>NUCLEOTIDE SEQUENCE</scope>
</reference>